<evidence type="ECO:0000313" key="2">
    <source>
        <dbReference type="Proteomes" id="UP001163203"/>
    </source>
</evidence>
<name>A0ABY7B3Z6_9PSEU</name>
<dbReference type="RefSeq" id="WP_268756525.1">
    <property type="nucleotide sequence ID" value="NZ_CP113836.1"/>
</dbReference>
<gene>
    <name evidence="1" type="ORF">ORV05_00805</name>
</gene>
<protein>
    <submittedName>
        <fullName evidence="1">Uncharacterized protein</fullName>
    </submittedName>
</protein>
<evidence type="ECO:0000313" key="1">
    <source>
        <dbReference type="EMBL" id="WAL66393.1"/>
    </source>
</evidence>
<dbReference type="Proteomes" id="UP001163203">
    <property type="component" value="Chromosome"/>
</dbReference>
<keyword evidence="2" id="KW-1185">Reference proteome</keyword>
<dbReference type="EMBL" id="CP113836">
    <property type="protein sequence ID" value="WAL66393.1"/>
    <property type="molecule type" value="Genomic_DNA"/>
</dbReference>
<sequence>MFGRETVVRIDDDRTDLRAHVLRHRARVVQFPVTEAAAMDVEHAGQRARAGGGVEDLDVDLALGPGCRPVLDRDVRSDGEAAHQGAEAGTGGFDVRIRVFRPFGQGVENVPQLGMDVHIQSSH</sequence>
<organism evidence="1 2">
    <name type="scientific">Amycolatopsis cynarae</name>
    <dbReference type="NCBI Taxonomy" id="2995223"/>
    <lineage>
        <taxon>Bacteria</taxon>
        <taxon>Bacillati</taxon>
        <taxon>Actinomycetota</taxon>
        <taxon>Actinomycetes</taxon>
        <taxon>Pseudonocardiales</taxon>
        <taxon>Pseudonocardiaceae</taxon>
        <taxon>Amycolatopsis</taxon>
    </lineage>
</organism>
<reference evidence="1" key="1">
    <citation type="submission" date="2022-11" db="EMBL/GenBank/DDBJ databases">
        <authorList>
            <person name="Mo P."/>
        </authorList>
    </citation>
    <scope>NUCLEOTIDE SEQUENCE</scope>
    <source>
        <strain evidence="1">HUAS 11-8</strain>
    </source>
</reference>
<proteinExistence type="predicted"/>
<accession>A0ABY7B3Z6</accession>